<accession>A0A1I1CE08</accession>
<organism evidence="2 3">
    <name type="scientific">Amycolatopsis marina</name>
    <dbReference type="NCBI Taxonomy" id="490629"/>
    <lineage>
        <taxon>Bacteria</taxon>
        <taxon>Bacillati</taxon>
        <taxon>Actinomycetota</taxon>
        <taxon>Actinomycetes</taxon>
        <taxon>Pseudonocardiales</taxon>
        <taxon>Pseudonocardiaceae</taxon>
        <taxon>Amycolatopsis</taxon>
    </lineage>
</organism>
<gene>
    <name evidence="2" type="ORF">SAMN05216266_12318</name>
</gene>
<dbReference type="OrthoDB" id="3631172at2"/>
<dbReference type="Pfam" id="PF11387">
    <property type="entry name" value="DUF2795"/>
    <property type="match status" value="1"/>
</dbReference>
<dbReference type="EMBL" id="FOKG01000023">
    <property type="protein sequence ID" value="SFB58990.1"/>
    <property type="molecule type" value="Genomic_DNA"/>
</dbReference>
<feature type="region of interest" description="Disordered" evidence="1">
    <location>
        <begin position="61"/>
        <end position="91"/>
    </location>
</feature>
<reference evidence="3" key="1">
    <citation type="submission" date="2016-10" db="EMBL/GenBank/DDBJ databases">
        <authorList>
            <person name="Varghese N."/>
            <person name="Submissions S."/>
        </authorList>
    </citation>
    <scope>NUCLEOTIDE SEQUENCE [LARGE SCALE GENOMIC DNA]</scope>
    <source>
        <strain evidence="3">CGMCC 4.3568</strain>
    </source>
</reference>
<evidence type="ECO:0008006" key="4">
    <source>
        <dbReference type="Google" id="ProtNLM"/>
    </source>
</evidence>
<evidence type="ECO:0000313" key="2">
    <source>
        <dbReference type="EMBL" id="SFB58990.1"/>
    </source>
</evidence>
<evidence type="ECO:0000256" key="1">
    <source>
        <dbReference type="SAM" id="MobiDB-lite"/>
    </source>
</evidence>
<evidence type="ECO:0000313" key="3">
    <source>
        <dbReference type="Proteomes" id="UP000243799"/>
    </source>
</evidence>
<protein>
    <recommendedName>
        <fullName evidence="4">DUF2795 domain-containing protein</fullName>
    </recommendedName>
</protein>
<dbReference type="InterPro" id="IPR021527">
    <property type="entry name" value="DUF2795"/>
</dbReference>
<dbReference type="STRING" id="490629.SAMN05216266_12318"/>
<name>A0A1I1CE08_9PSEU</name>
<dbReference type="RefSeq" id="WP_091677633.1">
    <property type="nucleotide sequence ID" value="NZ_FOKG01000023.1"/>
</dbReference>
<keyword evidence="3" id="KW-1185">Reference proteome</keyword>
<feature type="compositionally biased region" description="Polar residues" evidence="1">
    <location>
        <begin position="66"/>
        <end position="80"/>
    </location>
</feature>
<dbReference type="AlphaFoldDB" id="A0A1I1CE08"/>
<sequence length="91" mass="10055">MRDFAQDRIDAALTGMRYPCERQELVRHATAQGADDEVIGRLCVLPEHHYADLADVHAALERTTHDSGSARPSPTTSQTDAARGPDRRTEV</sequence>
<dbReference type="Proteomes" id="UP000243799">
    <property type="component" value="Unassembled WGS sequence"/>
</dbReference>
<proteinExistence type="predicted"/>